<dbReference type="EMBL" id="JANUCP010000002">
    <property type="protein sequence ID" value="MCS3918878.1"/>
    <property type="molecule type" value="Genomic_DNA"/>
</dbReference>
<keyword evidence="4" id="KW-1185">Reference proteome</keyword>
<evidence type="ECO:0000259" key="2">
    <source>
        <dbReference type="Pfam" id="PF20539"/>
    </source>
</evidence>
<accession>A0ABT2ELP9</accession>
<keyword evidence="1" id="KW-0472">Membrane</keyword>
<reference evidence="3 4" key="1">
    <citation type="submission" date="2022-08" db="EMBL/GenBank/DDBJ databases">
        <title>Bacterial and archaeal communities from various locations to study Microbial Dark Matter (Phase II).</title>
        <authorList>
            <person name="Stepanauskas R."/>
        </authorList>
    </citation>
    <scope>NUCLEOTIDE SEQUENCE [LARGE SCALE GENOMIC DNA]</scope>
    <source>
        <strain evidence="3 4">PD1</strain>
    </source>
</reference>
<gene>
    <name evidence="3" type="ORF">M2350_001278</name>
</gene>
<dbReference type="Pfam" id="PF20539">
    <property type="entry name" value="DUF6754"/>
    <property type="match status" value="1"/>
</dbReference>
<name>A0ABT2ELP9_9BACT</name>
<dbReference type="RefSeq" id="WP_020249794.1">
    <property type="nucleotide sequence ID" value="NZ_CP130454.1"/>
</dbReference>
<feature type="transmembrane region" description="Helical" evidence="1">
    <location>
        <begin position="12"/>
        <end position="30"/>
    </location>
</feature>
<evidence type="ECO:0000256" key="1">
    <source>
        <dbReference type="SAM" id="Phobius"/>
    </source>
</evidence>
<evidence type="ECO:0000313" key="4">
    <source>
        <dbReference type="Proteomes" id="UP001204798"/>
    </source>
</evidence>
<keyword evidence="1" id="KW-1133">Transmembrane helix</keyword>
<sequence length="255" mass="27495">MEHADWGTIYPYLVWILVAIIGLGIALASTGKKLHIRRLPAIDAIEEAVGRATEMGRPMMFVPGLAGVDVPTFQAIAIAGHVARLAARYRSRIIMPVTDTVILTMAEQVLREAYAEGGAPDAFNPEDIRFLSGDQFAFASGVVGLMNRERVAANFFFGSFAAESLILAETGQALGAIQIAGTPSTLQIPFFIAACDFTVIGEEYYAVTAYLTREPILLGSVWGQDVCRILLASLIFATTVAQKFLPPVVLKFLGL</sequence>
<organism evidence="3 4">
    <name type="scientific">Candidatus Fervidibacter sacchari</name>
    <dbReference type="NCBI Taxonomy" id="1448929"/>
    <lineage>
        <taxon>Bacteria</taxon>
        <taxon>Candidatus Fervidibacterota</taxon>
        <taxon>Candidatus Fervidibacter</taxon>
    </lineage>
</organism>
<feature type="domain" description="DUF6754" evidence="2">
    <location>
        <begin position="14"/>
        <end position="244"/>
    </location>
</feature>
<proteinExistence type="predicted"/>
<dbReference type="InterPro" id="IPR046642">
    <property type="entry name" value="DUF6754"/>
</dbReference>
<dbReference type="Proteomes" id="UP001204798">
    <property type="component" value="Unassembled WGS sequence"/>
</dbReference>
<comment type="caution">
    <text evidence="3">The sequence shown here is derived from an EMBL/GenBank/DDBJ whole genome shotgun (WGS) entry which is preliminary data.</text>
</comment>
<protein>
    <recommendedName>
        <fullName evidence="2">DUF6754 domain-containing protein</fullName>
    </recommendedName>
</protein>
<evidence type="ECO:0000313" key="3">
    <source>
        <dbReference type="EMBL" id="MCS3918878.1"/>
    </source>
</evidence>
<keyword evidence="1" id="KW-0812">Transmembrane</keyword>